<comment type="caution">
    <text evidence="2">The sequence shown here is derived from an EMBL/GenBank/DDBJ whole genome shotgun (WGS) entry which is preliminary data.</text>
</comment>
<name>A0ABR0F0L3_ZASCE</name>
<evidence type="ECO:0000256" key="1">
    <source>
        <dbReference type="SAM" id="MobiDB-lite"/>
    </source>
</evidence>
<feature type="compositionally biased region" description="Basic and acidic residues" evidence="1">
    <location>
        <begin position="178"/>
        <end position="194"/>
    </location>
</feature>
<keyword evidence="3" id="KW-1185">Reference proteome</keyword>
<accession>A0ABR0F0L3</accession>
<organism evidence="2 3">
    <name type="scientific">Zasmidium cellare</name>
    <name type="common">Wine cellar mold</name>
    <name type="synonym">Racodium cellare</name>
    <dbReference type="NCBI Taxonomy" id="395010"/>
    <lineage>
        <taxon>Eukaryota</taxon>
        <taxon>Fungi</taxon>
        <taxon>Dikarya</taxon>
        <taxon>Ascomycota</taxon>
        <taxon>Pezizomycotina</taxon>
        <taxon>Dothideomycetes</taxon>
        <taxon>Dothideomycetidae</taxon>
        <taxon>Mycosphaerellales</taxon>
        <taxon>Mycosphaerellaceae</taxon>
        <taxon>Zasmidium</taxon>
    </lineage>
</organism>
<feature type="region of interest" description="Disordered" evidence="1">
    <location>
        <begin position="101"/>
        <end position="138"/>
    </location>
</feature>
<evidence type="ECO:0000313" key="3">
    <source>
        <dbReference type="Proteomes" id="UP001305779"/>
    </source>
</evidence>
<feature type="compositionally biased region" description="Polar residues" evidence="1">
    <location>
        <begin position="114"/>
        <end position="138"/>
    </location>
</feature>
<gene>
    <name evidence="2" type="ORF">PRZ48_001197</name>
</gene>
<reference evidence="2 3" key="1">
    <citation type="journal article" date="2023" name="G3 (Bethesda)">
        <title>A chromosome-level genome assembly of Zasmidium syzygii isolated from banana leaves.</title>
        <authorList>
            <person name="van Westerhoven A.C."/>
            <person name="Mehrabi R."/>
            <person name="Talebi R."/>
            <person name="Steentjes M.B.F."/>
            <person name="Corcolon B."/>
            <person name="Chong P.A."/>
            <person name="Kema G.H.J."/>
            <person name="Seidl M.F."/>
        </authorList>
    </citation>
    <scope>NUCLEOTIDE SEQUENCE [LARGE SCALE GENOMIC DNA]</scope>
    <source>
        <strain evidence="2 3">P124</strain>
    </source>
</reference>
<dbReference type="Proteomes" id="UP001305779">
    <property type="component" value="Unassembled WGS sequence"/>
</dbReference>
<sequence length="445" mass="48554">MADKHFQLLVHAGAPSTRQDDRRYTAQAEAYFSLLASRGRRVENDARMAEKPDLAFSSHGDAQHQQPNQITEPATDATIADATVYLEDTQLAYTALESQLRSSTRPVERRTPATAYSHTSRIPATATPSGRCTPGIDQSSYLISPQLARFRQVKGPHDLEPAQKLPRLVRKPNIDPPTGHHDAQRTDGSDKENSEQTTLEDVELTSELPTSYSLSASASAGSSERVRLPQKSASDPGLLDAGLAESIAKTMSPAKSLASPGNARGRHISKASEVQVFPHKRLRTSADVSGSGPAKLQGLSSEILPPAPETSVNSFKSHVTPALQHLVENPALAAAFKPIAQTRQLQASERGHWFVQCQGLSTAEHVSFWESLERSIENAGWGVWCTQGRDHQLPDSPFSKDGSQDQALGSIRHVYLLLYVASKSKVRRLGLQWIDSDGRIVVQMR</sequence>
<evidence type="ECO:0000313" key="2">
    <source>
        <dbReference type="EMBL" id="KAK4507462.1"/>
    </source>
</evidence>
<proteinExistence type="predicted"/>
<feature type="compositionally biased region" description="Low complexity" evidence="1">
    <location>
        <begin position="211"/>
        <end position="223"/>
    </location>
</feature>
<protein>
    <submittedName>
        <fullName evidence="2">Uncharacterized protein</fullName>
    </submittedName>
</protein>
<dbReference type="EMBL" id="JAXOVC010000001">
    <property type="protein sequence ID" value="KAK4507462.1"/>
    <property type="molecule type" value="Genomic_DNA"/>
</dbReference>
<feature type="region of interest" description="Disordered" evidence="1">
    <location>
        <begin position="156"/>
        <end position="237"/>
    </location>
</feature>